<dbReference type="CDD" id="cd08249">
    <property type="entry name" value="enoyl_reductase_like"/>
    <property type="match status" value="1"/>
</dbReference>
<keyword evidence="3" id="KW-1185">Reference proteome</keyword>
<dbReference type="Gene3D" id="3.40.50.720">
    <property type="entry name" value="NAD(P)-binding Rossmann-like Domain"/>
    <property type="match status" value="1"/>
</dbReference>
<reference evidence="2 3" key="1">
    <citation type="journal article" date="2012" name="Science">
        <title>The Paleozoic origin of enzymatic lignin decomposition reconstructed from 31 fungal genomes.</title>
        <authorList>
            <person name="Floudas D."/>
            <person name="Binder M."/>
            <person name="Riley R."/>
            <person name="Barry K."/>
            <person name="Blanchette R.A."/>
            <person name="Henrissat B."/>
            <person name="Martinez A.T."/>
            <person name="Otillar R."/>
            <person name="Spatafora J.W."/>
            <person name="Yadav J.S."/>
            <person name="Aerts A."/>
            <person name="Benoit I."/>
            <person name="Boyd A."/>
            <person name="Carlson A."/>
            <person name="Copeland A."/>
            <person name="Coutinho P.M."/>
            <person name="de Vries R.P."/>
            <person name="Ferreira P."/>
            <person name="Findley K."/>
            <person name="Foster B."/>
            <person name="Gaskell J."/>
            <person name="Glotzer D."/>
            <person name="Gorecki P."/>
            <person name="Heitman J."/>
            <person name="Hesse C."/>
            <person name="Hori C."/>
            <person name="Igarashi K."/>
            <person name="Jurgens J.A."/>
            <person name="Kallen N."/>
            <person name="Kersten P."/>
            <person name="Kohler A."/>
            <person name="Kuees U."/>
            <person name="Kumar T.K.A."/>
            <person name="Kuo A."/>
            <person name="LaButti K."/>
            <person name="Larrondo L.F."/>
            <person name="Lindquist E."/>
            <person name="Ling A."/>
            <person name="Lombard V."/>
            <person name="Lucas S."/>
            <person name="Lundell T."/>
            <person name="Martin R."/>
            <person name="McLaughlin D.J."/>
            <person name="Morgenstern I."/>
            <person name="Morin E."/>
            <person name="Murat C."/>
            <person name="Nagy L.G."/>
            <person name="Nolan M."/>
            <person name="Ohm R.A."/>
            <person name="Patyshakuliyeva A."/>
            <person name="Rokas A."/>
            <person name="Ruiz-Duenas F.J."/>
            <person name="Sabat G."/>
            <person name="Salamov A."/>
            <person name="Samejima M."/>
            <person name="Schmutz J."/>
            <person name="Slot J.C."/>
            <person name="St John F."/>
            <person name="Stenlid J."/>
            <person name="Sun H."/>
            <person name="Sun S."/>
            <person name="Syed K."/>
            <person name="Tsang A."/>
            <person name="Wiebenga A."/>
            <person name="Young D."/>
            <person name="Pisabarro A."/>
            <person name="Eastwood D.C."/>
            <person name="Martin F."/>
            <person name="Cullen D."/>
            <person name="Grigoriev I.V."/>
            <person name="Hibbett D.S."/>
        </authorList>
    </citation>
    <scope>NUCLEOTIDE SEQUENCE [LARGE SCALE GENOMIC DNA]</scope>
    <source>
        <strain evidence="2 3">ATCC 11539</strain>
    </source>
</reference>
<feature type="non-terminal residue" evidence="2">
    <location>
        <position position="1"/>
    </location>
</feature>
<sequence length="279" mass="28949">IGEGVTHFAKGDRVISQGSYTQDRAGYQQYALTVANYSAKVPSQLPLDEAASLPSATIAAAFGLYGEVNEAGPGGAGLTPPWEAGGRDKYSGKPIFISGGSSSVGQLVIQFAKLSGFSPIIVTASSHNESLLKSLGATHVIDRSLQAEALRSAVSAVTTAPLEIILDVVSLNDSQQAAYDLLAPGGTLVLTLPPTIRADPESRKRVFYIMGFIHMPGNGKAAASLFAALPDLLAKGDIKPNPVKVIPGGLNGIAAGWKELEEGRVSGQKLIVCPQETVV</sequence>
<dbReference type="Proteomes" id="UP000030669">
    <property type="component" value="Unassembled WGS sequence"/>
</dbReference>
<dbReference type="EMBL" id="KB469302">
    <property type="protein sequence ID" value="EPQ55118.1"/>
    <property type="molecule type" value="Genomic_DNA"/>
</dbReference>
<dbReference type="Pfam" id="PF00107">
    <property type="entry name" value="ADH_zinc_N"/>
    <property type="match status" value="1"/>
</dbReference>
<organism evidence="2 3">
    <name type="scientific">Gloeophyllum trabeum (strain ATCC 11539 / FP-39264 / Madison 617)</name>
    <name type="common">Brown rot fungus</name>
    <dbReference type="NCBI Taxonomy" id="670483"/>
    <lineage>
        <taxon>Eukaryota</taxon>
        <taxon>Fungi</taxon>
        <taxon>Dikarya</taxon>
        <taxon>Basidiomycota</taxon>
        <taxon>Agaricomycotina</taxon>
        <taxon>Agaricomycetes</taxon>
        <taxon>Gloeophyllales</taxon>
        <taxon>Gloeophyllaceae</taxon>
        <taxon>Gloeophyllum</taxon>
    </lineage>
</organism>
<dbReference type="OMA" id="ILITEYP"/>
<dbReference type="GO" id="GO:0016651">
    <property type="term" value="F:oxidoreductase activity, acting on NAD(P)H"/>
    <property type="evidence" value="ECO:0007669"/>
    <property type="project" value="InterPro"/>
</dbReference>
<proteinExistence type="predicted"/>
<dbReference type="SMART" id="SM00829">
    <property type="entry name" value="PKS_ER"/>
    <property type="match status" value="1"/>
</dbReference>
<dbReference type="Gene3D" id="3.90.180.10">
    <property type="entry name" value="Medium-chain alcohol dehydrogenases, catalytic domain"/>
    <property type="match status" value="1"/>
</dbReference>
<dbReference type="eggNOG" id="KOG1198">
    <property type="taxonomic scope" value="Eukaryota"/>
</dbReference>
<dbReference type="InterPro" id="IPR011032">
    <property type="entry name" value="GroES-like_sf"/>
</dbReference>
<evidence type="ECO:0000259" key="1">
    <source>
        <dbReference type="SMART" id="SM00829"/>
    </source>
</evidence>
<protein>
    <submittedName>
        <fullName evidence="2">NAD P-binding protein</fullName>
    </submittedName>
</protein>
<gene>
    <name evidence="2" type="ORF">GLOTRDRAFT_42129</name>
</gene>
<accession>S7Q6R5</accession>
<dbReference type="InterPro" id="IPR047122">
    <property type="entry name" value="Trans-enoyl_RdTase-like"/>
</dbReference>
<dbReference type="InterPro" id="IPR036291">
    <property type="entry name" value="NAD(P)-bd_dom_sf"/>
</dbReference>
<dbReference type="GeneID" id="19306109"/>
<dbReference type="AlphaFoldDB" id="S7Q6R5"/>
<dbReference type="SUPFAM" id="SSF51735">
    <property type="entry name" value="NAD(P)-binding Rossmann-fold domains"/>
    <property type="match status" value="1"/>
</dbReference>
<dbReference type="InterPro" id="IPR013149">
    <property type="entry name" value="ADH-like_C"/>
</dbReference>
<feature type="domain" description="Enoyl reductase (ER)" evidence="1">
    <location>
        <begin position="1"/>
        <end position="272"/>
    </location>
</feature>
<dbReference type="InterPro" id="IPR020843">
    <property type="entry name" value="ER"/>
</dbReference>
<dbReference type="RefSeq" id="XP_007866122.1">
    <property type="nucleotide sequence ID" value="XM_007867931.1"/>
</dbReference>
<name>S7Q6R5_GLOTA</name>
<evidence type="ECO:0000313" key="2">
    <source>
        <dbReference type="EMBL" id="EPQ55118.1"/>
    </source>
</evidence>
<dbReference type="PANTHER" id="PTHR45348:SF2">
    <property type="entry name" value="ZINC-TYPE ALCOHOL DEHYDROGENASE-LIKE PROTEIN C2E1P3.01"/>
    <property type="match status" value="1"/>
</dbReference>
<dbReference type="KEGG" id="gtr:GLOTRDRAFT_42129"/>
<dbReference type="HOGENOM" id="CLU_026673_16_5_1"/>
<dbReference type="SUPFAM" id="SSF50129">
    <property type="entry name" value="GroES-like"/>
    <property type="match status" value="1"/>
</dbReference>
<dbReference type="OrthoDB" id="3233595at2759"/>
<dbReference type="PANTHER" id="PTHR45348">
    <property type="entry name" value="HYPOTHETICAL OXIDOREDUCTASE (EUROFUNG)"/>
    <property type="match status" value="1"/>
</dbReference>
<evidence type="ECO:0000313" key="3">
    <source>
        <dbReference type="Proteomes" id="UP000030669"/>
    </source>
</evidence>